<dbReference type="InterPro" id="IPR034746">
    <property type="entry name" value="POTRA"/>
</dbReference>
<dbReference type="GO" id="GO:0051301">
    <property type="term" value="P:cell division"/>
    <property type="evidence" value="ECO:0007669"/>
    <property type="project" value="UniProtKB-KW"/>
</dbReference>
<keyword evidence="6 9" id="KW-0472">Membrane</keyword>
<organism evidence="11 12">
    <name type="scientific">Streptomonospora salina</name>
    <dbReference type="NCBI Taxonomy" id="104205"/>
    <lineage>
        <taxon>Bacteria</taxon>
        <taxon>Bacillati</taxon>
        <taxon>Actinomycetota</taxon>
        <taxon>Actinomycetes</taxon>
        <taxon>Streptosporangiales</taxon>
        <taxon>Nocardiopsidaceae</taxon>
        <taxon>Streptomonospora</taxon>
    </lineage>
</organism>
<dbReference type="InterPro" id="IPR050487">
    <property type="entry name" value="FtsQ_DivIB"/>
</dbReference>
<feature type="domain" description="POTRA" evidence="10">
    <location>
        <begin position="53"/>
        <end position="121"/>
    </location>
</feature>
<evidence type="ECO:0000256" key="5">
    <source>
        <dbReference type="ARBA" id="ARBA00022989"/>
    </source>
</evidence>
<evidence type="ECO:0000256" key="4">
    <source>
        <dbReference type="ARBA" id="ARBA00022692"/>
    </source>
</evidence>
<evidence type="ECO:0000259" key="10">
    <source>
        <dbReference type="PROSITE" id="PS51779"/>
    </source>
</evidence>
<dbReference type="InterPro" id="IPR013685">
    <property type="entry name" value="POTRA_FtsQ_type"/>
</dbReference>
<keyword evidence="3 11" id="KW-0132">Cell division</keyword>
<evidence type="ECO:0000256" key="3">
    <source>
        <dbReference type="ARBA" id="ARBA00022618"/>
    </source>
</evidence>
<dbReference type="PROSITE" id="PS51779">
    <property type="entry name" value="POTRA"/>
    <property type="match status" value="1"/>
</dbReference>
<keyword evidence="2" id="KW-1003">Cell membrane</keyword>
<keyword evidence="12" id="KW-1185">Reference proteome</keyword>
<evidence type="ECO:0000313" key="11">
    <source>
        <dbReference type="EMBL" id="MBB5996745.1"/>
    </source>
</evidence>
<keyword evidence="4 9" id="KW-0812">Transmembrane</keyword>
<protein>
    <submittedName>
        <fullName evidence="11">Cell division protein FtsQ</fullName>
    </submittedName>
</protein>
<dbReference type="GO" id="GO:0005886">
    <property type="term" value="C:plasma membrane"/>
    <property type="evidence" value="ECO:0007669"/>
    <property type="project" value="TreeGrafter"/>
</dbReference>
<comment type="subcellular location">
    <subcellularLocation>
        <location evidence="1">Membrane</location>
    </subcellularLocation>
</comment>
<feature type="region of interest" description="Disordered" evidence="8">
    <location>
        <begin position="1"/>
        <end position="22"/>
    </location>
</feature>
<sequence>MTATIGQSAARGGGPAQRSGTRRSDPWKAAFVVLLIVAVLTVVVWVLLGSRLLVVRQVEVTGTSRLEPDGVAAAVDVATGTPLARVDTDAAGGRAEELRLVESAEVGRSWPATLRVEVVERTPVMAMRAGDGFRLIDGDGVRIADTDQRPDNYPLISVPGEPEGSSAVAAAATVLGRIPAAVGGRIDSVEAGDGDGDGLELTLDSGSTVAWGTPERSERKSTVLTVLLSEHPPAGDRHYDVSAPGMAVVE</sequence>
<evidence type="ECO:0000256" key="8">
    <source>
        <dbReference type="SAM" id="MobiDB-lite"/>
    </source>
</evidence>
<evidence type="ECO:0000256" key="9">
    <source>
        <dbReference type="SAM" id="Phobius"/>
    </source>
</evidence>
<keyword evidence="5 9" id="KW-1133">Transmembrane helix</keyword>
<dbReference type="AlphaFoldDB" id="A0A841E0T4"/>
<keyword evidence="7" id="KW-0131">Cell cycle</keyword>
<name>A0A841E0T4_9ACTN</name>
<dbReference type="Pfam" id="PF03799">
    <property type="entry name" value="FtsQ_DivIB_C"/>
    <property type="match status" value="1"/>
</dbReference>
<reference evidence="11 12" key="1">
    <citation type="submission" date="2020-08" db="EMBL/GenBank/DDBJ databases">
        <title>Sequencing the genomes of 1000 actinobacteria strains.</title>
        <authorList>
            <person name="Klenk H.-P."/>
        </authorList>
    </citation>
    <scope>NUCLEOTIDE SEQUENCE [LARGE SCALE GENOMIC DNA]</scope>
    <source>
        <strain evidence="11 12">DSM 44593</strain>
    </source>
</reference>
<evidence type="ECO:0000256" key="6">
    <source>
        <dbReference type="ARBA" id="ARBA00023136"/>
    </source>
</evidence>
<accession>A0A841E0T4</accession>
<dbReference type="EMBL" id="JACHLY010000001">
    <property type="protein sequence ID" value="MBB5996745.1"/>
    <property type="molecule type" value="Genomic_DNA"/>
</dbReference>
<evidence type="ECO:0000256" key="7">
    <source>
        <dbReference type="ARBA" id="ARBA00023306"/>
    </source>
</evidence>
<dbReference type="InterPro" id="IPR005548">
    <property type="entry name" value="Cell_div_FtsQ/DivIB_C"/>
</dbReference>
<feature type="transmembrane region" description="Helical" evidence="9">
    <location>
        <begin position="29"/>
        <end position="48"/>
    </location>
</feature>
<evidence type="ECO:0000256" key="2">
    <source>
        <dbReference type="ARBA" id="ARBA00022475"/>
    </source>
</evidence>
<dbReference type="Pfam" id="PF08478">
    <property type="entry name" value="POTRA_1"/>
    <property type="match status" value="1"/>
</dbReference>
<evidence type="ECO:0000313" key="12">
    <source>
        <dbReference type="Proteomes" id="UP000578077"/>
    </source>
</evidence>
<dbReference type="RefSeq" id="WP_312862307.1">
    <property type="nucleotide sequence ID" value="NZ_BAABKT010000025.1"/>
</dbReference>
<dbReference type="PANTHER" id="PTHR37820">
    <property type="entry name" value="CELL DIVISION PROTEIN DIVIB"/>
    <property type="match status" value="1"/>
</dbReference>
<proteinExistence type="predicted"/>
<dbReference type="Proteomes" id="UP000578077">
    <property type="component" value="Unassembled WGS sequence"/>
</dbReference>
<gene>
    <name evidence="11" type="ORF">HNR25_000496</name>
</gene>
<dbReference type="PANTHER" id="PTHR37820:SF1">
    <property type="entry name" value="CELL DIVISION PROTEIN FTSQ"/>
    <property type="match status" value="1"/>
</dbReference>
<dbReference type="Gene3D" id="3.10.20.310">
    <property type="entry name" value="membrane protein fhac"/>
    <property type="match status" value="1"/>
</dbReference>
<comment type="caution">
    <text evidence="11">The sequence shown here is derived from an EMBL/GenBank/DDBJ whole genome shotgun (WGS) entry which is preliminary data.</text>
</comment>
<evidence type="ECO:0000256" key="1">
    <source>
        <dbReference type="ARBA" id="ARBA00004370"/>
    </source>
</evidence>